<dbReference type="InterPro" id="IPR058532">
    <property type="entry name" value="YjbR/MT2646/Rv2570-like"/>
</dbReference>
<dbReference type="Gene3D" id="3.90.1150.30">
    <property type="match status" value="1"/>
</dbReference>
<organism evidence="1 2">
    <name type="scientific">Chitinophaga defluvii</name>
    <dbReference type="NCBI Taxonomy" id="3163343"/>
    <lineage>
        <taxon>Bacteria</taxon>
        <taxon>Pseudomonadati</taxon>
        <taxon>Bacteroidota</taxon>
        <taxon>Chitinophagia</taxon>
        <taxon>Chitinophagales</taxon>
        <taxon>Chitinophagaceae</taxon>
        <taxon>Chitinophaga</taxon>
    </lineage>
</organism>
<accession>A0ABV2TAE8</accession>
<dbReference type="Proteomes" id="UP001549749">
    <property type="component" value="Unassembled WGS sequence"/>
</dbReference>
<dbReference type="InterPro" id="IPR007351">
    <property type="entry name" value="YjbR"/>
</dbReference>
<dbReference type="Pfam" id="PF04237">
    <property type="entry name" value="YjbR"/>
    <property type="match status" value="1"/>
</dbReference>
<evidence type="ECO:0000313" key="1">
    <source>
        <dbReference type="EMBL" id="MET6999983.1"/>
    </source>
</evidence>
<proteinExistence type="predicted"/>
<dbReference type="InterPro" id="IPR038056">
    <property type="entry name" value="YjbR-like_sf"/>
</dbReference>
<protein>
    <submittedName>
        <fullName evidence="1">MmcQ/YjbR family DNA-binding protein</fullName>
    </submittedName>
</protein>
<name>A0ABV2TAE8_9BACT</name>
<dbReference type="PANTHER" id="PTHR35145">
    <property type="entry name" value="CYTOPLASMIC PROTEIN-RELATED"/>
    <property type="match status" value="1"/>
</dbReference>
<keyword evidence="2" id="KW-1185">Reference proteome</keyword>
<comment type="caution">
    <text evidence="1">The sequence shown here is derived from an EMBL/GenBank/DDBJ whole genome shotgun (WGS) entry which is preliminary data.</text>
</comment>
<sequence>MFDLTLNYCLSFPAVVAEEKRDHEIRFSVGDKLFCMLSSRAPHTIAFKCTMDQFHSLICRAGIVPAPSLSRYHWVQVRNLDTLPLSELQALIQASYEMIVSTLPPEPQQGANMAAKK</sequence>
<reference evidence="1 2" key="1">
    <citation type="submission" date="2024-06" db="EMBL/GenBank/DDBJ databases">
        <title>Chitinophaga defluvii sp. nov., isolated from municipal sewage.</title>
        <authorList>
            <person name="Zhang L."/>
        </authorList>
    </citation>
    <scope>NUCLEOTIDE SEQUENCE [LARGE SCALE GENOMIC DNA]</scope>
    <source>
        <strain evidence="1 2">H8</strain>
    </source>
</reference>
<dbReference type="RefSeq" id="WP_354662544.1">
    <property type="nucleotide sequence ID" value="NZ_JBEXAC010000002.1"/>
</dbReference>
<dbReference type="EMBL" id="JBEXAC010000002">
    <property type="protein sequence ID" value="MET6999983.1"/>
    <property type="molecule type" value="Genomic_DNA"/>
</dbReference>
<dbReference type="PANTHER" id="PTHR35145:SF1">
    <property type="entry name" value="CYTOPLASMIC PROTEIN"/>
    <property type="match status" value="1"/>
</dbReference>
<gene>
    <name evidence="1" type="ORF">ABR189_21520</name>
</gene>
<dbReference type="GO" id="GO:0003677">
    <property type="term" value="F:DNA binding"/>
    <property type="evidence" value="ECO:0007669"/>
    <property type="project" value="UniProtKB-KW"/>
</dbReference>
<keyword evidence="1" id="KW-0238">DNA-binding</keyword>
<dbReference type="SUPFAM" id="SSF142906">
    <property type="entry name" value="YjbR-like"/>
    <property type="match status" value="1"/>
</dbReference>
<evidence type="ECO:0000313" key="2">
    <source>
        <dbReference type="Proteomes" id="UP001549749"/>
    </source>
</evidence>